<dbReference type="GO" id="GO:0046047">
    <property type="term" value="P:TTP catabolic process"/>
    <property type="evidence" value="ECO:0007669"/>
    <property type="project" value="TreeGrafter"/>
</dbReference>
<dbReference type="GO" id="GO:0006203">
    <property type="term" value="P:dGTP catabolic process"/>
    <property type="evidence" value="ECO:0007669"/>
    <property type="project" value="TreeGrafter"/>
</dbReference>
<dbReference type="Proteomes" id="UP000175691">
    <property type="component" value="Unassembled WGS sequence"/>
</dbReference>
<evidence type="ECO:0000313" key="4">
    <source>
        <dbReference type="Proteomes" id="UP000175691"/>
    </source>
</evidence>
<dbReference type="InterPro" id="IPR011551">
    <property type="entry name" value="NTP_PyrPHydrolase_MazG"/>
</dbReference>
<dbReference type="EMBL" id="MDHN01000008">
    <property type="protein sequence ID" value="OFC72107.1"/>
    <property type="molecule type" value="Genomic_DNA"/>
</dbReference>
<feature type="domain" description="NTP pyrophosphohydrolase MazG-like" evidence="2">
    <location>
        <begin position="52"/>
        <end position="110"/>
    </location>
</feature>
<dbReference type="InterPro" id="IPR048011">
    <property type="entry name" value="NTP-PPase_MazG-like_C"/>
</dbReference>
<accession>A0A1E7ZF30</accession>
<evidence type="ECO:0000259" key="2">
    <source>
        <dbReference type="Pfam" id="PF03819"/>
    </source>
</evidence>
<organism evidence="3 4">
    <name type="scientific">Alteromonas confluentis</name>
    <dbReference type="NCBI Taxonomy" id="1656094"/>
    <lineage>
        <taxon>Bacteria</taxon>
        <taxon>Pseudomonadati</taxon>
        <taxon>Pseudomonadota</taxon>
        <taxon>Gammaproteobacteria</taxon>
        <taxon>Alteromonadales</taxon>
        <taxon>Alteromonadaceae</taxon>
        <taxon>Alteromonas/Salinimonas group</taxon>
        <taxon>Alteromonas</taxon>
    </lineage>
</organism>
<dbReference type="STRING" id="1656094.BFC18_05240"/>
<gene>
    <name evidence="3" type="ORF">BFC18_05240</name>
</gene>
<reference evidence="3 4" key="1">
    <citation type="submission" date="2016-08" db="EMBL/GenBank/DDBJ databases">
        <authorList>
            <person name="Seilhamer J.J."/>
        </authorList>
    </citation>
    <scope>NUCLEOTIDE SEQUENCE [LARGE SCALE GENOMIC DNA]</scope>
    <source>
        <strain evidence="3 4">KCTC 42603</strain>
    </source>
</reference>
<sequence>MSNEKPVSPSTSFFSALDSEPTSPLGYACSLQQACASVGFDWTEMPPVLDKVREEIDEIQQELDCEPVNPARLHDEIGDAFFALVNLARHAGISPDDAVAAASNKFRQRFELVAALAEAGKGSIGDYSLEELDAFWGQAKVSLQTNPQSR</sequence>
<keyword evidence="4" id="KW-1185">Reference proteome</keyword>
<dbReference type="PANTHER" id="PTHR30522">
    <property type="entry name" value="NUCLEOSIDE TRIPHOSPHATE PYROPHOSPHOHYDROLASE"/>
    <property type="match status" value="1"/>
</dbReference>
<evidence type="ECO:0000256" key="1">
    <source>
        <dbReference type="SAM" id="MobiDB-lite"/>
    </source>
</evidence>
<dbReference type="Pfam" id="PF03819">
    <property type="entry name" value="MazG"/>
    <property type="match status" value="1"/>
</dbReference>
<proteinExistence type="predicted"/>
<dbReference type="Gene3D" id="1.10.287.1080">
    <property type="entry name" value="MazG-like"/>
    <property type="match status" value="1"/>
</dbReference>
<dbReference type="GO" id="GO:0046076">
    <property type="term" value="P:dTTP catabolic process"/>
    <property type="evidence" value="ECO:0007669"/>
    <property type="project" value="TreeGrafter"/>
</dbReference>
<feature type="compositionally biased region" description="Polar residues" evidence="1">
    <location>
        <begin position="1"/>
        <end position="14"/>
    </location>
</feature>
<dbReference type="GO" id="GO:0046081">
    <property type="term" value="P:dUTP catabolic process"/>
    <property type="evidence" value="ECO:0007669"/>
    <property type="project" value="TreeGrafter"/>
</dbReference>
<dbReference type="SUPFAM" id="SSF101386">
    <property type="entry name" value="all-alpha NTP pyrophosphatases"/>
    <property type="match status" value="1"/>
</dbReference>
<dbReference type="RefSeq" id="WP_070123889.1">
    <property type="nucleotide sequence ID" value="NZ_MDHN01000008.1"/>
</dbReference>
<protein>
    <recommendedName>
        <fullName evidence="2">NTP pyrophosphohydrolase MazG-like domain-containing protein</fullName>
    </recommendedName>
</protein>
<name>A0A1E7ZF30_9ALTE</name>
<evidence type="ECO:0000313" key="3">
    <source>
        <dbReference type="EMBL" id="OFC72107.1"/>
    </source>
</evidence>
<dbReference type="AlphaFoldDB" id="A0A1E7ZF30"/>
<dbReference type="CDD" id="cd11529">
    <property type="entry name" value="NTP-PPase_MazG_Cterm"/>
    <property type="match status" value="1"/>
</dbReference>
<dbReference type="PANTHER" id="PTHR30522:SF0">
    <property type="entry name" value="NUCLEOSIDE TRIPHOSPHATE PYROPHOSPHOHYDROLASE"/>
    <property type="match status" value="1"/>
</dbReference>
<dbReference type="OrthoDB" id="9808939at2"/>
<comment type="caution">
    <text evidence="3">The sequence shown here is derived from an EMBL/GenBank/DDBJ whole genome shotgun (WGS) entry which is preliminary data.</text>
</comment>
<dbReference type="GO" id="GO:0047429">
    <property type="term" value="F:nucleoside triphosphate diphosphatase activity"/>
    <property type="evidence" value="ECO:0007669"/>
    <property type="project" value="InterPro"/>
</dbReference>
<dbReference type="GO" id="GO:0046052">
    <property type="term" value="P:UTP catabolic process"/>
    <property type="evidence" value="ECO:0007669"/>
    <property type="project" value="TreeGrafter"/>
</dbReference>
<dbReference type="GO" id="GO:0046061">
    <property type="term" value="P:dATP catabolic process"/>
    <property type="evidence" value="ECO:0007669"/>
    <property type="project" value="TreeGrafter"/>
</dbReference>
<dbReference type="InterPro" id="IPR004518">
    <property type="entry name" value="MazG-like_dom"/>
</dbReference>
<feature type="region of interest" description="Disordered" evidence="1">
    <location>
        <begin position="1"/>
        <end position="22"/>
    </location>
</feature>